<dbReference type="PANTHER" id="PTHR47381">
    <property type="entry name" value="ALPHA/BETA-HYDROLASES SUPERFAMILY PROTEIN"/>
    <property type="match status" value="1"/>
</dbReference>
<dbReference type="Gene3D" id="3.40.50.1820">
    <property type="entry name" value="alpha/beta hydrolase"/>
    <property type="match status" value="1"/>
</dbReference>
<gene>
    <name evidence="4" type="ORF">Malapachy_2175</name>
</gene>
<feature type="chain" id="PRO_5005818612" description="Alpha beta-hydrolase" evidence="3">
    <location>
        <begin position="19"/>
        <end position="354"/>
    </location>
</feature>
<feature type="signal peptide" evidence="3">
    <location>
        <begin position="1"/>
        <end position="18"/>
    </location>
</feature>
<organism evidence="4 5">
    <name type="scientific">Malassezia pachydermatis</name>
    <dbReference type="NCBI Taxonomy" id="77020"/>
    <lineage>
        <taxon>Eukaryota</taxon>
        <taxon>Fungi</taxon>
        <taxon>Dikarya</taxon>
        <taxon>Basidiomycota</taxon>
        <taxon>Ustilaginomycotina</taxon>
        <taxon>Malasseziomycetes</taxon>
        <taxon>Malasseziales</taxon>
        <taxon>Malasseziaceae</taxon>
        <taxon>Malassezia</taxon>
    </lineage>
</organism>
<proteinExistence type="predicted"/>
<dbReference type="EMBL" id="LGAV01000002">
    <property type="protein sequence ID" value="KOS15738.1"/>
    <property type="molecule type" value="Genomic_DNA"/>
</dbReference>
<dbReference type="Proteomes" id="UP000037751">
    <property type="component" value="Unassembled WGS sequence"/>
</dbReference>
<name>A0A0M8MPI8_9BASI</name>
<dbReference type="VEuPathDB" id="FungiDB:Malapachy_2175"/>
<comment type="catalytic activity">
    <reaction evidence="2">
        <text>a monoacylglycerol + H2O = glycerol + a fatty acid + H(+)</text>
        <dbReference type="Rhea" id="RHEA:15245"/>
        <dbReference type="ChEBI" id="CHEBI:15377"/>
        <dbReference type="ChEBI" id="CHEBI:15378"/>
        <dbReference type="ChEBI" id="CHEBI:17408"/>
        <dbReference type="ChEBI" id="CHEBI:17754"/>
        <dbReference type="ChEBI" id="CHEBI:28868"/>
    </reaction>
</comment>
<evidence type="ECO:0000256" key="2">
    <source>
        <dbReference type="ARBA" id="ARBA00048461"/>
    </source>
</evidence>
<dbReference type="RefSeq" id="XP_017993370.1">
    <property type="nucleotide sequence ID" value="XM_018136667.1"/>
</dbReference>
<dbReference type="AlphaFoldDB" id="A0A0M8MPI8"/>
<dbReference type="OrthoDB" id="2152248at2759"/>
<protein>
    <recommendedName>
        <fullName evidence="6">Alpha beta-hydrolase</fullName>
    </recommendedName>
</protein>
<sequence length="354" mass="39057">MIAWIWFALATLFSYVQQGQTALSSPAPPPPPVTYQNVSLASFPVRVYGLEDLAPPVNGTVPPVTVAIYMHGRFESADIADPLVRSLYASTRQHMVADPAGSLRDFLLVSFDALNHGARTRDPARRFDLPQNPTFLIDHYGYILNNRDMVSFIIDFLPVYLFPNDERSIERWVISGESMGGHSAWHALAADRRIDTAAIFLGSPDYNMIMQDRAQTAHMSVAPPTAPLSFQRLVNVTDPSMKPFNSMDPAENPFWGKHIFLGLGGDDPFVPLSLSARVLRGLVLGSKNDTLAQQSLEIYEQPGIQHAVTPQMLDLAGRWIYRWTIAKQPVTLPGPAKLPSHTMSAVPATVTAKP</sequence>
<dbReference type="GeneID" id="28728542"/>
<evidence type="ECO:0000256" key="1">
    <source>
        <dbReference type="ARBA" id="ARBA00047591"/>
    </source>
</evidence>
<evidence type="ECO:0000256" key="3">
    <source>
        <dbReference type="SAM" id="SignalP"/>
    </source>
</evidence>
<keyword evidence="3" id="KW-0732">Signal</keyword>
<comment type="caution">
    <text evidence="4">The sequence shown here is derived from an EMBL/GenBank/DDBJ whole genome shotgun (WGS) entry which is preliminary data.</text>
</comment>
<dbReference type="STRING" id="77020.A0A0M8MPI8"/>
<evidence type="ECO:0000313" key="5">
    <source>
        <dbReference type="Proteomes" id="UP000037751"/>
    </source>
</evidence>
<reference evidence="4 5" key="1">
    <citation type="submission" date="2015-07" db="EMBL/GenBank/DDBJ databases">
        <title>Draft Genome Sequence of Malassezia furfur CBS1878 and Malassezia pachydermatis CBS1879.</title>
        <authorList>
            <person name="Triana S."/>
            <person name="Ohm R."/>
            <person name="Gonzalez A."/>
            <person name="DeCock H."/>
            <person name="Restrepo S."/>
            <person name="Celis A."/>
        </authorList>
    </citation>
    <scope>NUCLEOTIDE SEQUENCE [LARGE SCALE GENOMIC DNA]</scope>
    <source>
        <strain evidence="4 5">CBS 1879</strain>
    </source>
</reference>
<evidence type="ECO:0008006" key="6">
    <source>
        <dbReference type="Google" id="ProtNLM"/>
    </source>
</evidence>
<dbReference type="PANTHER" id="PTHR47381:SF3">
    <property type="entry name" value="ALPHA_BETA-HYDROLASES SUPERFAMILY PROTEIN"/>
    <property type="match status" value="1"/>
</dbReference>
<comment type="catalytic activity">
    <reaction evidence="1">
        <text>a diacylglycerol + H2O = a monoacylglycerol + a fatty acid + H(+)</text>
        <dbReference type="Rhea" id="RHEA:32731"/>
        <dbReference type="ChEBI" id="CHEBI:15377"/>
        <dbReference type="ChEBI" id="CHEBI:15378"/>
        <dbReference type="ChEBI" id="CHEBI:17408"/>
        <dbReference type="ChEBI" id="CHEBI:18035"/>
        <dbReference type="ChEBI" id="CHEBI:28868"/>
    </reaction>
</comment>
<evidence type="ECO:0000313" key="4">
    <source>
        <dbReference type="EMBL" id="KOS15738.1"/>
    </source>
</evidence>
<dbReference type="SUPFAM" id="SSF53474">
    <property type="entry name" value="alpha/beta-Hydrolases"/>
    <property type="match status" value="1"/>
</dbReference>
<dbReference type="InterPro" id="IPR029058">
    <property type="entry name" value="AB_hydrolase_fold"/>
</dbReference>
<accession>A0A0M8MPI8</accession>
<keyword evidence="5" id="KW-1185">Reference proteome</keyword>